<accession>A0A8H5ATR1</accession>
<organism evidence="8 9">
    <name type="scientific">Tetrapyrgos nigripes</name>
    <dbReference type="NCBI Taxonomy" id="182062"/>
    <lineage>
        <taxon>Eukaryota</taxon>
        <taxon>Fungi</taxon>
        <taxon>Dikarya</taxon>
        <taxon>Basidiomycota</taxon>
        <taxon>Agaricomycotina</taxon>
        <taxon>Agaricomycetes</taxon>
        <taxon>Agaricomycetidae</taxon>
        <taxon>Agaricales</taxon>
        <taxon>Marasmiineae</taxon>
        <taxon>Marasmiaceae</taxon>
        <taxon>Tetrapyrgos</taxon>
    </lineage>
</organism>
<dbReference type="Gene3D" id="1.20.1740.10">
    <property type="entry name" value="Amino acid/polyamine transporter I"/>
    <property type="match status" value="1"/>
</dbReference>
<reference evidence="8 9" key="1">
    <citation type="journal article" date="2020" name="ISME J.">
        <title>Uncovering the hidden diversity of litter-decomposition mechanisms in mushroom-forming fungi.</title>
        <authorList>
            <person name="Floudas D."/>
            <person name="Bentzer J."/>
            <person name="Ahren D."/>
            <person name="Johansson T."/>
            <person name="Persson P."/>
            <person name="Tunlid A."/>
        </authorList>
    </citation>
    <scope>NUCLEOTIDE SEQUENCE [LARGE SCALE GENOMIC DNA]</scope>
    <source>
        <strain evidence="8 9">CBS 291.85</strain>
    </source>
</reference>
<evidence type="ECO:0000256" key="7">
    <source>
        <dbReference type="SAM" id="Phobius"/>
    </source>
</evidence>
<evidence type="ECO:0000256" key="6">
    <source>
        <dbReference type="SAM" id="MobiDB-lite"/>
    </source>
</evidence>
<keyword evidence="5 7" id="KW-0472">Membrane</keyword>
<comment type="subcellular location">
    <subcellularLocation>
        <location evidence="1">Cell membrane</location>
        <topology evidence="1">Multi-pass membrane protein</topology>
    </subcellularLocation>
</comment>
<feature type="transmembrane region" description="Helical" evidence="7">
    <location>
        <begin position="253"/>
        <end position="271"/>
    </location>
</feature>
<evidence type="ECO:0000313" key="8">
    <source>
        <dbReference type="EMBL" id="KAF5310403.1"/>
    </source>
</evidence>
<dbReference type="InterPro" id="IPR050367">
    <property type="entry name" value="APC_superfamily"/>
</dbReference>
<evidence type="ECO:0000256" key="1">
    <source>
        <dbReference type="ARBA" id="ARBA00004651"/>
    </source>
</evidence>
<dbReference type="PANTHER" id="PTHR42770:SF7">
    <property type="entry name" value="MEMBRANE PROTEIN"/>
    <property type="match status" value="1"/>
</dbReference>
<evidence type="ECO:0000256" key="5">
    <source>
        <dbReference type="ARBA" id="ARBA00023136"/>
    </source>
</evidence>
<dbReference type="OrthoDB" id="1718410at2759"/>
<dbReference type="PANTHER" id="PTHR42770">
    <property type="entry name" value="AMINO ACID TRANSPORTER-RELATED"/>
    <property type="match status" value="1"/>
</dbReference>
<name>A0A8H5ATR1_9AGAR</name>
<feature type="transmembrane region" description="Helical" evidence="7">
    <location>
        <begin position="278"/>
        <end position="300"/>
    </location>
</feature>
<feature type="compositionally biased region" description="Low complexity" evidence="6">
    <location>
        <begin position="7"/>
        <end position="20"/>
    </location>
</feature>
<evidence type="ECO:0000256" key="2">
    <source>
        <dbReference type="ARBA" id="ARBA00022475"/>
    </source>
</evidence>
<feature type="non-terminal residue" evidence="8">
    <location>
        <position position="306"/>
    </location>
</feature>
<protein>
    <submittedName>
        <fullName evidence="8">Uncharacterized protein</fullName>
    </submittedName>
</protein>
<feature type="transmembrane region" description="Helical" evidence="7">
    <location>
        <begin position="152"/>
        <end position="171"/>
    </location>
</feature>
<keyword evidence="9" id="KW-1185">Reference proteome</keyword>
<keyword evidence="2" id="KW-1003">Cell membrane</keyword>
<feature type="compositionally biased region" description="Polar residues" evidence="6">
    <location>
        <begin position="32"/>
        <end position="47"/>
    </location>
</feature>
<keyword evidence="3 7" id="KW-0812">Transmembrane</keyword>
<sequence>MYKGPLEVPSFSEEPPMSEETWIAIEPPKNDAISSSRQAERNTNTNPTDPPSFLESQFDVVLRRQCVRPSNTVTLKQTTVPSRFLNLSNEFEFSGWGTLLRLQLTEEDYAAGEAVVKARQDEKVLGQFTASALAGNAVLGSVFYALPAVVGVASVYSPISLLIATVALFLWRPIMEELGSAFPMQGAPYSYVLNISTKPLALLSASLLLLDFASTSVVSAATAASYVTGELAASDLSSGDDASGSDSLPFPEWLVAILIVVLFMFVSLSGIKESARVALGVLSFHILTMTVLIIVSAIHFGRIGTS</sequence>
<evidence type="ECO:0000256" key="4">
    <source>
        <dbReference type="ARBA" id="ARBA00022989"/>
    </source>
</evidence>
<dbReference type="GO" id="GO:0022857">
    <property type="term" value="F:transmembrane transporter activity"/>
    <property type="evidence" value="ECO:0007669"/>
    <property type="project" value="InterPro"/>
</dbReference>
<dbReference type="Pfam" id="PF13520">
    <property type="entry name" value="AA_permease_2"/>
    <property type="match status" value="1"/>
</dbReference>
<dbReference type="EMBL" id="JAACJM010000593">
    <property type="protein sequence ID" value="KAF5310403.1"/>
    <property type="molecule type" value="Genomic_DNA"/>
</dbReference>
<comment type="caution">
    <text evidence="8">The sequence shown here is derived from an EMBL/GenBank/DDBJ whole genome shotgun (WGS) entry which is preliminary data.</text>
</comment>
<evidence type="ECO:0000256" key="3">
    <source>
        <dbReference type="ARBA" id="ARBA00022692"/>
    </source>
</evidence>
<dbReference type="Proteomes" id="UP000559256">
    <property type="component" value="Unassembled WGS sequence"/>
</dbReference>
<gene>
    <name evidence="8" type="ORF">D9758_018960</name>
</gene>
<feature type="region of interest" description="Disordered" evidence="6">
    <location>
        <begin position="1"/>
        <end position="54"/>
    </location>
</feature>
<keyword evidence="4 7" id="KW-1133">Transmembrane helix</keyword>
<dbReference type="InterPro" id="IPR002293">
    <property type="entry name" value="AA/rel_permease1"/>
</dbReference>
<dbReference type="AlphaFoldDB" id="A0A8H5ATR1"/>
<evidence type="ECO:0000313" key="9">
    <source>
        <dbReference type="Proteomes" id="UP000559256"/>
    </source>
</evidence>
<dbReference type="GO" id="GO:0005886">
    <property type="term" value="C:plasma membrane"/>
    <property type="evidence" value="ECO:0007669"/>
    <property type="project" value="UniProtKB-SubCell"/>
</dbReference>
<proteinExistence type="predicted"/>